<evidence type="ECO:0000256" key="1">
    <source>
        <dbReference type="ARBA" id="ARBA00022630"/>
    </source>
</evidence>
<reference evidence="6 7" key="1">
    <citation type="journal article" date="2013" name="PLoS Genet.">
        <title>The genome and development-dependent transcriptomes of Pyronema confluens: a window into fungal evolution.</title>
        <authorList>
            <person name="Traeger S."/>
            <person name="Altegoer F."/>
            <person name="Freitag M."/>
            <person name="Gabaldon T."/>
            <person name="Kempken F."/>
            <person name="Kumar A."/>
            <person name="Marcet-Houben M."/>
            <person name="Poggeler S."/>
            <person name="Stajich J.E."/>
            <person name="Nowrousian M."/>
        </authorList>
    </citation>
    <scope>NUCLEOTIDE SEQUENCE [LARGE SCALE GENOMIC DNA]</scope>
    <source>
        <strain evidence="7">CBS 100304</strain>
        <tissue evidence="6">Vegetative mycelium</tissue>
    </source>
</reference>
<dbReference type="PANTHER" id="PTHR43476">
    <property type="entry name" value="3-(3-HYDROXY-PHENYL)PROPIONATE/3-HYDROXYCINNAMIC ACID HYDROXYLASE"/>
    <property type="match status" value="1"/>
</dbReference>
<evidence type="ECO:0000256" key="3">
    <source>
        <dbReference type="ARBA" id="ARBA00023002"/>
    </source>
</evidence>
<evidence type="ECO:0000256" key="2">
    <source>
        <dbReference type="ARBA" id="ARBA00022827"/>
    </source>
</evidence>
<dbReference type="GO" id="GO:0016491">
    <property type="term" value="F:oxidoreductase activity"/>
    <property type="evidence" value="ECO:0007669"/>
    <property type="project" value="UniProtKB-KW"/>
</dbReference>
<protein>
    <submittedName>
        <fullName evidence="6">Similar to 3-(3-hydroxy-phenyl)propionate/3-hydroxycinnamic acid hydroxylase acc. no. B7MPB4</fullName>
    </submittedName>
</protein>
<keyword evidence="3" id="KW-0560">Oxidoreductase</keyword>
<dbReference type="SUPFAM" id="SSF51905">
    <property type="entry name" value="FAD/NAD(P)-binding domain"/>
    <property type="match status" value="1"/>
</dbReference>
<dbReference type="AlphaFoldDB" id="U4LMQ5"/>
<keyword evidence="2" id="KW-0274">FAD</keyword>
<gene>
    <name evidence="6" type="ORF">PCON_01090</name>
</gene>
<sequence>MPCHYGYLRPHTPPLDYEHHSVIIMGAGPTGLLLGLKFAQQRIDVLFLEAEKEIATYRRACLYMPIVLKEFEKVGLLDAVVKAGAINTEGMAFRTPLGKDNRLLGCLLQTQVPKDRDSDLNNMVVHVGQNELAKIIQGMAEKYLHFQVRLSNRFTGCQQDEPGKVRVGVSTPKGEQFMEADYVVGCDSGTSAVWRALCIPFQRFTWNDFRLIATNIRYP</sequence>
<evidence type="ECO:0000256" key="4">
    <source>
        <dbReference type="ARBA" id="ARBA00023027"/>
    </source>
</evidence>
<dbReference type="GO" id="GO:0071949">
    <property type="term" value="F:FAD binding"/>
    <property type="evidence" value="ECO:0007669"/>
    <property type="project" value="InterPro"/>
</dbReference>
<keyword evidence="7" id="KW-1185">Reference proteome</keyword>
<dbReference type="Proteomes" id="UP000018144">
    <property type="component" value="Unassembled WGS sequence"/>
</dbReference>
<dbReference type="eggNOG" id="ENOG502SMET">
    <property type="taxonomic scope" value="Eukaryota"/>
</dbReference>
<dbReference type="OMA" id="WITGMDA"/>
<dbReference type="STRING" id="1076935.U4LMQ5"/>
<dbReference type="EMBL" id="HF936056">
    <property type="protein sequence ID" value="CCX33409.1"/>
    <property type="molecule type" value="Genomic_DNA"/>
</dbReference>
<dbReference type="PRINTS" id="PR00420">
    <property type="entry name" value="RNGMNOXGNASE"/>
</dbReference>
<dbReference type="InterPro" id="IPR036188">
    <property type="entry name" value="FAD/NAD-bd_sf"/>
</dbReference>
<dbReference type="PANTHER" id="PTHR43476:SF4">
    <property type="entry name" value="BLR0106 PROTEIN"/>
    <property type="match status" value="1"/>
</dbReference>
<keyword evidence="4" id="KW-0520">NAD</keyword>
<evidence type="ECO:0000313" key="6">
    <source>
        <dbReference type="EMBL" id="CCX33409.1"/>
    </source>
</evidence>
<evidence type="ECO:0000313" key="7">
    <source>
        <dbReference type="Proteomes" id="UP000018144"/>
    </source>
</evidence>
<dbReference type="Gene3D" id="3.50.50.60">
    <property type="entry name" value="FAD/NAD(P)-binding domain"/>
    <property type="match status" value="1"/>
</dbReference>
<dbReference type="InterPro" id="IPR050631">
    <property type="entry name" value="PheA/TfdB_FAD_monoxygenase"/>
</dbReference>
<dbReference type="Gene3D" id="3.30.9.10">
    <property type="entry name" value="D-Amino Acid Oxidase, subunit A, domain 2"/>
    <property type="match status" value="1"/>
</dbReference>
<evidence type="ECO:0000259" key="5">
    <source>
        <dbReference type="Pfam" id="PF01494"/>
    </source>
</evidence>
<dbReference type="OrthoDB" id="10016252at2759"/>
<accession>U4LMQ5</accession>
<name>U4LMQ5_PYROM</name>
<keyword evidence="1" id="KW-0285">Flavoprotein</keyword>
<organism evidence="6 7">
    <name type="scientific">Pyronema omphalodes (strain CBS 100304)</name>
    <name type="common">Pyronema confluens</name>
    <dbReference type="NCBI Taxonomy" id="1076935"/>
    <lineage>
        <taxon>Eukaryota</taxon>
        <taxon>Fungi</taxon>
        <taxon>Dikarya</taxon>
        <taxon>Ascomycota</taxon>
        <taxon>Pezizomycotina</taxon>
        <taxon>Pezizomycetes</taxon>
        <taxon>Pezizales</taxon>
        <taxon>Pyronemataceae</taxon>
        <taxon>Pyronema</taxon>
    </lineage>
</organism>
<dbReference type="Pfam" id="PF01494">
    <property type="entry name" value="FAD_binding_3"/>
    <property type="match status" value="1"/>
</dbReference>
<proteinExistence type="predicted"/>
<feature type="domain" description="FAD-binding" evidence="5">
    <location>
        <begin position="21"/>
        <end position="205"/>
    </location>
</feature>
<dbReference type="InterPro" id="IPR002938">
    <property type="entry name" value="FAD-bd"/>
</dbReference>